<protein>
    <recommendedName>
        <fullName evidence="3">Secreted protein</fullName>
    </recommendedName>
</protein>
<dbReference type="Proteomes" id="UP001500711">
    <property type="component" value="Unassembled WGS sequence"/>
</dbReference>
<sequence length="156" mass="16656">MKGVPVLLIGLFLAISADTIPPLQASEFCQASGLTIADGTQIKQPNCVSLEIGEIPSVDNMVSAVIVNPKNAQTIRKGVPFTVEVKVANLATGFFTDPEFDYYQIQQTLDDNGTIQGHSHVVIQRLNGSNVPDPRVFAFFKGLNDAAVNGVLSVTV</sequence>
<reference evidence="2" key="1">
    <citation type="journal article" date="2019" name="Int. J. Syst. Evol. Microbiol.">
        <title>The Global Catalogue of Microorganisms (GCM) 10K type strain sequencing project: providing services to taxonomists for standard genome sequencing and annotation.</title>
        <authorList>
            <consortium name="The Broad Institute Genomics Platform"/>
            <consortium name="The Broad Institute Genome Sequencing Center for Infectious Disease"/>
            <person name="Wu L."/>
            <person name="Ma J."/>
        </authorList>
    </citation>
    <scope>NUCLEOTIDE SEQUENCE [LARGE SCALE GENOMIC DNA]</scope>
    <source>
        <strain evidence="2">JCM 17494</strain>
    </source>
</reference>
<dbReference type="PANTHER" id="PTHR34587:SF2">
    <property type="entry name" value="G-PROTEIN COUPLED RECEPTORS FAMILY 1 PROFILE DOMAIN-CONTAINING PROTEIN"/>
    <property type="match status" value="1"/>
</dbReference>
<dbReference type="PANTHER" id="PTHR34587">
    <property type="entry name" value="VWFA DOMAIN-CONTAINING PROTEIN"/>
    <property type="match status" value="1"/>
</dbReference>
<gene>
    <name evidence="1" type="ORF">GCM10022267_83610</name>
</gene>
<accession>A0ABP7C9F9</accession>
<proteinExistence type="predicted"/>
<dbReference type="RefSeq" id="WP_346136542.1">
    <property type="nucleotide sequence ID" value="NZ_BAABBE010000045.1"/>
</dbReference>
<dbReference type="InterPro" id="IPR053216">
    <property type="entry name" value="Appressorial_penetr-assoc"/>
</dbReference>
<name>A0ABP7C9F9_9PSEU</name>
<evidence type="ECO:0000313" key="1">
    <source>
        <dbReference type="EMBL" id="GAA3684048.1"/>
    </source>
</evidence>
<evidence type="ECO:0000313" key="2">
    <source>
        <dbReference type="Proteomes" id="UP001500711"/>
    </source>
</evidence>
<evidence type="ECO:0008006" key="3">
    <source>
        <dbReference type="Google" id="ProtNLM"/>
    </source>
</evidence>
<dbReference type="EMBL" id="BAABBE010000045">
    <property type="protein sequence ID" value="GAA3684048.1"/>
    <property type="molecule type" value="Genomic_DNA"/>
</dbReference>
<keyword evidence="2" id="KW-1185">Reference proteome</keyword>
<organism evidence="1 2">
    <name type="scientific">Lentzea roselyniae</name>
    <dbReference type="NCBI Taxonomy" id="531940"/>
    <lineage>
        <taxon>Bacteria</taxon>
        <taxon>Bacillati</taxon>
        <taxon>Actinomycetota</taxon>
        <taxon>Actinomycetes</taxon>
        <taxon>Pseudonocardiales</taxon>
        <taxon>Pseudonocardiaceae</taxon>
        <taxon>Lentzea</taxon>
    </lineage>
</organism>
<comment type="caution">
    <text evidence="1">The sequence shown here is derived from an EMBL/GenBank/DDBJ whole genome shotgun (WGS) entry which is preliminary data.</text>
</comment>